<dbReference type="InterPro" id="IPR025982">
    <property type="entry name" value="SieB"/>
</dbReference>
<evidence type="ECO:0008006" key="4">
    <source>
        <dbReference type="Google" id="ProtNLM"/>
    </source>
</evidence>
<reference evidence="3" key="1">
    <citation type="submission" date="2017-05" db="EMBL/GenBank/DDBJ databases">
        <authorList>
            <person name="Sung H."/>
        </authorList>
    </citation>
    <scope>NUCLEOTIDE SEQUENCE [LARGE SCALE GENOMIC DNA]</scope>
    <source>
        <strain evidence="3">AMac2203</strain>
    </source>
</reference>
<dbReference type="KEGG" id="ocm:CBP12_08595"/>
<dbReference type="Proteomes" id="UP000243793">
    <property type="component" value="Chromosome"/>
</dbReference>
<dbReference type="RefSeq" id="WP_086964067.1">
    <property type="nucleotide sequence ID" value="NZ_CP021376.1"/>
</dbReference>
<sequence length="190" mass="21808">MWDLRQISSFNRFMCWLLLSCTLVSALPASWFSGAFGLWLRDYRLVFILGMVGAGSYFLSHAAVLAFQYVFYRKQRLMQERLLKELLDYLDANEKAVLREFVIQRKSVIKLPVTEPAVKNLLEQGILTYAFGEPGEAGLNAIKPLMIAIAARPLLTFKVLGLNPANMTDEQKNLIMNNRPKYAYKQLDRH</sequence>
<evidence type="ECO:0000256" key="1">
    <source>
        <dbReference type="SAM" id="Phobius"/>
    </source>
</evidence>
<dbReference type="AlphaFoldDB" id="A0A1Y0CY10"/>
<keyword evidence="1" id="KW-1133">Transmembrane helix</keyword>
<keyword evidence="3" id="KW-1185">Reference proteome</keyword>
<accession>A0A1Y0CY10</accession>
<feature type="transmembrane region" description="Helical" evidence="1">
    <location>
        <begin position="45"/>
        <end position="72"/>
    </location>
</feature>
<evidence type="ECO:0000313" key="2">
    <source>
        <dbReference type="EMBL" id="ART80201.1"/>
    </source>
</evidence>
<dbReference type="EMBL" id="CP021376">
    <property type="protein sequence ID" value="ART80201.1"/>
    <property type="molecule type" value="Genomic_DNA"/>
</dbReference>
<evidence type="ECO:0000313" key="3">
    <source>
        <dbReference type="Proteomes" id="UP000243793"/>
    </source>
</evidence>
<dbReference type="Pfam" id="PF14163">
    <property type="entry name" value="SieB"/>
    <property type="match status" value="1"/>
</dbReference>
<name>A0A1Y0CY10_9GAMM</name>
<protein>
    <recommendedName>
        <fullName evidence="4">Superinfection exclusion protein B</fullName>
    </recommendedName>
</protein>
<keyword evidence="1" id="KW-0812">Transmembrane</keyword>
<gene>
    <name evidence="2" type="ORF">CBP12_08595</name>
</gene>
<keyword evidence="1" id="KW-0472">Membrane</keyword>
<proteinExistence type="predicted"/>
<dbReference type="OrthoDB" id="1347838at2"/>
<organism evidence="2 3">
    <name type="scientific">Oceanisphaera avium</name>
    <dbReference type="NCBI Taxonomy" id="1903694"/>
    <lineage>
        <taxon>Bacteria</taxon>
        <taxon>Pseudomonadati</taxon>
        <taxon>Pseudomonadota</taxon>
        <taxon>Gammaproteobacteria</taxon>
        <taxon>Aeromonadales</taxon>
        <taxon>Aeromonadaceae</taxon>
        <taxon>Oceanisphaera</taxon>
    </lineage>
</organism>